<accession>A0A835LGZ4</accession>
<keyword evidence="1" id="KW-0813">Transport</keyword>
<sequence>MEVISTLLLDLQELNEETKSTHSAKVLRGLKDRMDSNMVTVLRKGKIIKALRNRIVTKHKGLKRRYYNATGKVATDEEIDKLEAIKEIQRSLTEVTQVFLDMAKSLVDAQGEQMDDIELNVANARVYIAGGTNRLISTLML</sequence>
<dbReference type="GO" id="GO:0016020">
    <property type="term" value="C:membrane"/>
    <property type="evidence" value="ECO:0007669"/>
    <property type="project" value="InterPro"/>
</dbReference>
<organism evidence="3 4">
    <name type="scientific">Coptis chinensis</name>
    <dbReference type="NCBI Taxonomy" id="261450"/>
    <lineage>
        <taxon>Eukaryota</taxon>
        <taxon>Viridiplantae</taxon>
        <taxon>Streptophyta</taxon>
        <taxon>Embryophyta</taxon>
        <taxon>Tracheophyta</taxon>
        <taxon>Spermatophyta</taxon>
        <taxon>Magnoliopsida</taxon>
        <taxon>Ranunculales</taxon>
        <taxon>Ranunculaceae</taxon>
        <taxon>Coptidoideae</taxon>
        <taxon>Coptis</taxon>
    </lineage>
</organism>
<dbReference type="EMBL" id="JADFTS010000008">
    <property type="protein sequence ID" value="KAF9595208.1"/>
    <property type="molecule type" value="Genomic_DNA"/>
</dbReference>
<name>A0A835LGZ4_9MAGN</name>
<dbReference type="GO" id="GO:0015031">
    <property type="term" value="P:protein transport"/>
    <property type="evidence" value="ECO:0007669"/>
    <property type="project" value="UniProtKB-KW"/>
</dbReference>
<dbReference type="InterPro" id="IPR010989">
    <property type="entry name" value="SNARE"/>
</dbReference>
<proteinExistence type="predicted"/>
<feature type="domain" description="T-SNARE coiled-coil homology" evidence="2">
    <location>
        <begin position="105"/>
        <end position="138"/>
    </location>
</feature>
<comment type="caution">
    <text evidence="3">The sequence shown here is derived from an EMBL/GenBank/DDBJ whole genome shotgun (WGS) entry which is preliminary data.</text>
</comment>
<evidence type="ECO:0000259" key="2">
    <source>
        <dbReference type="PROSITE" id="PS50192"/>
    </source>
</evidence>
<evidence type="ECO:0000256" key="1">
    <source>
        <dbReference type="ARBA" id="ARBA00022927"/>
    </source>
</evidence>
<dbReference type="AlphaFoldDB" id="A0A835LGZ4"/>
<evidence type="ECO:0000313" key="4">
    <source>
        <dbReference type="Proteomes" id="UP000631114"/>
    </source>
</evidence>
<gene>
    <name evidence="3" type="ORF">IFM89_037794</name>
</gene>
<dbReference type="OrthoDB" id="330671at2759"/>
<dbReference type="SMART" id="SM00397">
    <property type="entry name" value="t_SNARE"/>
    <property type="match status" value="1"/>
</dbReference>
<evidence type="ECO:0000313" key="3">
    <source>
        <dbReference type="EMBL" id="KAF9595208.1"/>
    </source>
</evidence>
<dbReference type="PROSITE" id="PS50192">
    <property type="entry name" value="T_SNARE"/>
    <property type="match status" value="1"/>
</dbReference>
<reference evidence="3 4" key="1">
    <citation type="submission" date="2020-10" db="EMBL/GenBank/DDBJ databases">
        <title>The Coptis chinensis genome and diversification of protoberbering-type alkaloids.</title>
        <authorList>
            <person name="Wang B."/>
            <person name="Shu S."/>
            <person name="Song C."/>
            <person name="Liu Y."/>
        </authorList>
    </citation>
    <scope>NUCLEOTIDE SEQUENCE [LARGE SCALE GENOMIC DNA]</scope>
    <source>
        <strain evidence="3">HL-2020</strain>
        <tissue evidence="3">Leaf</tissue>
    </source>
</reference>
<dbReference type="SUPFAM" id="SSF47661">
    <property type="entry name" value="t-snare proteins"/>
    <property type="match status" value="1"/>
</dbReference>
<dbReference type="Proteomes" id="UP000631114">
    <property type="component" value="Unassembled WGS sequence"/>
</dbReference>
<dbReference type="GO" id="GO:0016192">
    <property type="term" value="P:vesicle-mediated transport"/>
    <property type="evidence" value="ECO:0007669"/>
    <property type="project" value="InterPro"/>
</dbReference>
<keyword evidence="4" id="KW-1185">Reference proteome</keyword>
<keyword evidence="1" id="KW-0653">Protein transport</keyword>
<dbReference type="Gene3D" id="1.20.5.110">
    <property type="match status" value="1"/>
</dbReference>
<dbReference type="InterPro" id="IPR000727">
    <property type="entry name" value="T_SNARE_dom"/>
</dbReference>
<protein>
    <recommendedName>
        <fullName evidence="2">t-SNARE coiled-coil homology domain-containing protein</fullName>
    </recommendedName>
</protein>